<feature type="compositionally biased region" description="Polar residues" evidence="2">
    <location>
        <begin position="153"/>
        <end position="164"/>
    </location>
</feature>
<keyword evidence="1" id="KW-0175">Coiled coil</keyword>
<accession>A0A1M5XSE4</accession>
<name>A0A1M5XSE4_9GAMM</name>
<proteinExistence type="predicted"/>
<feature type="coiled-coil region" evidence="1">
    <location>
        <begin position="58"/>
        <end position="85"/>
    </location>
</feature>
<dbReference type="InterPro" id="IPR036280">
    <property type="entry name" value="Multihaem_cyt_sf"/>
</dbReference>
<sequence length="409" mass="44513">MANLFCMKARLLCKSEARDNAPELPREKWMMMKKTFALSLTCVAVLGLSACSSDDHDDSALKAEIERLQGENAALVENNEALQEKAEGYISTFPQQCAEAGIDFDYVDPNLPVTNAYGQTVRFDTAAPRGNDCAACHTGGAYAPDDAKHDNELTQSGDCASCHTNPHDDESPVDPGDPQDPTLPIDPSKPDAISGASGAPFYESSSYLNADYLAQRLSGMFDHYQWVEAEEGGVTELAQACELEGRQHIEAMFPNDGKAYSLNKYSNQMGVKTVVTVNKVDRATGEALDEELPNTAIFGYNLIKGDDGVYRTNMNIMGNNLTCYNMVMNGDVRFHYYEYDHSNSDKAGRNQGARLLGTLDYKATSLGGLDYQPIPGFGAGEDFDPADVNWDQVGLCTLSTEIHTIAPLG</sequence>
<keyword evidence="4" id="KW-1185">Reference proteome</keyword>
<gene>
    <name evidence="3" type="ORF">SAMN02745129_3660</name>
</gene>
<reference evidence="3 4" key="1">
    <citation type="submission" date="2016-11" db="EMBL/GenBank/DDBJ databases">
        <authorList>
            <person name="Jaros S."/>
            <person name="Januszkiewicz K."/>
            <person name="Wedrychowicz H."/>
        </authorList>
    </citation>
    <scope>NUCLEOTIDE SEQUENCE [LARGE SCALE GENOMIC DNA]</scope>
    <source>
        <strain evidence="3 4">DSM 16917</strain>
    </source>
</reference>
<dbReference type="SUPFAM" id="SSF48695">
    <property type="entry name" value="Multiheme cytochromes"/>
    <property type="match status" value="1"/>
</dbReference>
<evidence type="ECO:0000313" key="3">
    <source>
        <dbReference type="EMBL" id="SHI02727.1"/>
    </source>
</evidence>
<dbReference type="EMBL" id="FQXG01000006">
    <property type="protein sequence ID" value="SHI02727.1"/>
    <property type="molecule type" value="Genomic_DNA"/>
</dbReference>
<dbReference type="Proteomes" id="UP000184268">
    <property type="component" value="Unassembled WGS sequence"/>
</dbReference>
<protein>
    <submittedName>
        <fullName evidence="3">Uncharacterized protein</fullName>
    </submittedName>
</protein>
<dbReference type="STRING" id="299255.SAMN02745129_3660"/>
<organism evidence="3 4">
    <name type="scientific">Ferrimonas marina</name>
    <dbReference type="NCBI Taxonomy" id="299255"/>
    <lineage>
        <taxon>Bacteria</taxon>
        <taxon>Pseudomonadati</taxon>
        <taxon>Pseudomonadota</taxon>
        <taxon>Gammaproteobacteria</taxon>
        <taxon>Alteromonadales</taxon>
        <taxon>Ferrimonadaceae</taxon>
        <taxon>Ferrimonas</taxon>
    </lineage>
</organism>
<dbReference type="AlphaFoldDB" id="A0A1M5XSE4"/>
<evidence type="ECO:0000256" key="1">
    <source>
        <dbReference type="SAM" id="Coils"/>
    </source>
</evidence>
<feature type="region of interest" description="Disordered" evidence="2">
    <location>
        <begin position="147"/>
        <end position="196"/>
    </location>
</feature>
<evidence type="ECO:0000313" key="4">
    <source>
        <dbReference type="Proteomes" id="UP000184268"/>
    </source>
</evidence>
<evidence type="ECO:0000256" key="2">
    <source>
        <dbReference type="SAM" id="MobiDB-lite"/>
    </source>
</evidence>